<keyword evidence="11 12" id="KW-0472">Membrane</keyword>
<keyword evidence="7 12" id="KW-0067">ATP-binding</keyword>
<gene>
    <name evidence="14" type="primary">PMR1</name>
    <name evidence="14" type="ORF">HK103_005054</name>
</gene>
<dbReference type="InterPro" id="IPR018303">
    <property type="entry name" value="ATPase_P-typ_P_site"/>
</dbReference>
<dbReference type="InterPro" id="IPR008250">
    <property type="entry name" value="ATPase_P-typ_transduc_dom_A_sf"/>
</dbReference>
<feature type="domain" description="Cation-transporting P-type ATPase N-terminal" evidence="13">
    <location>
        <begin position="6"/>
        <end position="79"/>
    </location>
</feature>
<keyword evidence="3 12" id="KW-0109">Calcium transport</keyword>
<dbReference type="InterPro" id="IPR006068">
    <property type="entry name" value="ATPase_P-typ_cation-transptr_C"/>
</dbReference>
<keyword evidence="4 12" id="KW-0812">Transmembrane</keyword>
<evidence type="ECO:0000256" key="1">
    <source>
        <dbReference type="ARBA" id="ARBA00004127"/>
    </source>
</evidence>
<dbReference type="Gene3D" id="3.40.1110.10">
    <property type="entry name" value="Calcium-transporting ATPase, cytoplasmic domain N"/>
    <property type="match status" value="1"/>
</dbReference>
<evidence type="ECO:0000256" key="6">
    <source>
        <dbReference type="ARBA" id="ARBA00022837"/>
    </source>
</evidence>
<dbReference type="SFLD" id="SFLDF00027">
    <property type="entry name" value="p-type_atpase"/>
    <property type="match status" value="1"/>
</dbReference>
<dbReference type="SFLD" id="SFLDS00003">
    <property type="entry name" value="Haloacid_Dehalogenase"/>
    <property type="match status" value="1"/>
</dbReference>
<dbReference type="PROSITE" id="PS00154">
    <property type="entry name" value="ATPASE_E1_E2"/>
    <property type="match status" value="1"/>
</dbReference>
<evidence type="ECO:0000256" key="3">
    <source>
        <dbReference type="ARBA" id="ARBA00022568"/>
    </source>
</evidence>
<dbReference type="InterPro" id="IPR023214">
    <property type="entry name" value="HAD_sf"/>
</dbReference>
<evidence type="ECO:0000256" key="9">
    <source>
        <dbReference type="ARBA" id="ARBA00022989"/>
    </source>
</evidence>
<evidence type="ECO:0000256" key="12">
    <source>
        <dbReference type="RuleBase" id="RU361146"/>
    </source>
</evidence>
<dbReference type="SUPFAM" id="SSF81660">
    <property type="entry name" value="Metal cation-transporting ATPase, ATP-binding domain N"/>
    <property type="match status" value="1"/>
</dbReference>
<evidence type="ECO:0000256" key="8">
    <source>
        <dbReference type="ARBA" id="ARBA00022967"/>
    </source>
</evidence>
<comment type="subcellular location">
    <subcellularLocation>
        <location evidence="1">Endomembrane system</location>
        <topology evidence="1">Multi-pass membrane protein</topology>
    </subcellularLocation>
    <subcellularLocation>
        <location evidence="12">Membrane</location>
        <topology evidence="12">Multi-pass membrane protein</topology>
    </subcellularLocation>
</comment>
<feature type="transmembrane region" description="Helical" evidence="12">
    <location>
        <begin position="651"/>
        <end position="674"/>
    </location>
</feature>
<feature type="transmembrane region" description="Helical" evidence="12">
    <location>
        <begin position="258"/>
        <end position="287"/>
    </location>
</feature>
<evidence type="ECO:0000313" key="15">
    <source>
        <dbReference type="Proteomes" id="UP001210925"/>
    </source>
</evidence>
<dbReference type="SUPFAM" id="SSF81653">
    <property type="entry name" value="Calcium ATPase, transduction domain A"/>
    <property type="match status" value="1"/>
</dbReference>
<evidence type="ECO:0000313" key="14">
    <source>
        <dbReference type="EMBL" id="KAJ3256936.1"/>
    </source>
</evidence>
<dbReference type="Pfam" id="PF08282">
    <property type="entry name" value="Hydrolase_3"/>
    <property type="match status" value="1"/>
</dbReference>
<dbReference type="InterPro" id="IPR023298">
    <property type="entry name" value="ATPase_P-typ_TM_dom_sf"/>
</dbReference>
<proteinExistence type="inferred from homology"/>
<dbReference type="SMART" id="SM00831">
    <property type="entry name" value="Cation_ATPase_N"/>
    <property type="match status" value="1"/>
</dbReference>
<keyword evidence="10 12" id="KW-0406">Ion transport</keyword>
<keyword evidence="2 12" id="KW-0813">Transport</keyword>
<keyword evidence="5 12" id="KW-0547">Nucleotide-binding</keyword>
<comment type="catalytic activity">
    <reaction evidence="12">
        <text>Ca(2+)(in) + ATP + H2O = Ca(2+)(out) + ADP + phosphate + H(+)</text>
        <dbReference type="Rhea" id="RHEA:18105"/>
        <dbReference type="ChEBI" id="CHEBI:15377"/>
        <dbReference type="ChEBI" id="CHEBI:15378"/>
        <dbReference type="ChEBI" id="CHEBI:29108"/>
        <dbReference type="ChEBI" id="CHEBI:30616"/>
        <dbReference type="ChEBI" id="CHEBI:43474"/>
        <dbReference type="ChEBI" id="CHEBI:456216"/>
        <dbReference type="EC" id="7.2.2.10"/>
    </reaction>
</comment>
<dbReference type="Gene3D" id="2.70.150.10">
    <property type="entry name" value="Calcium-transporting ATPase, cytoplasmic transduction domain A"/>
    <property type="match status" value="1"/>
</dbReference>
<dbReference type="InterPro" id="IPR004014">
    <property type="entry name" value="ATPase_P-typ_cation-transptr_N"/>
</dbReference>
<dbReference type="Pfam" id="PF13246">
    <property type="entry name" value="Cation_ATPase"/>
    <property type="match status" value="1"/>
</dbReference>
<reference evidence="14" key="1">
    <citation type="submission" date="2020-05" db="EMBL/GenBank/DDBJ databases">
        <title>Phylogenomic resolution of chytrid fungi.</title>
        <authorList>
            <person name="Stajich J.E."/>
            <person name="Amses K."/>
            <person name="Simmons R."/>
            <person name="Seto K."/>
            <person name="Myers J."/>
            <person name="Bonds A."/>
            <person name="Quandt C.A."/>
            <person name="Barry K."/>
            <person name="Liu P."/>
            <person name="Grigoriev I."/>
            <person name="Longcore J.E."/>
            <person name="James T.Y."/>
        </authorList>
    </citation>
    <scope>NUCLEOTIDE SEQUENCE</scope>
    <source>
        <strain evidence="14">PLAUS21</strain>
    </source>
</reference>
<dbReference type="InterPro" id="IPR001757">
    <property type="entry name" value="P_typ_ATPase"/>
</dbReference>
<sequence>MGESFKFSSKTPEECCEYLETTFTGLTSDQIPSRRVKYGSNEIELEEKESILERFIEQFKDPLILMLLCSALLSLLVGQVSDAVSITMTIFILRLFKSTNQARLIRNGHTVEILASELVPGDVVKFSRGDRIPADCRLLESVSLEVDESNLTGETEPSRKDTKVIHSYSNDLSFADRTNLVFMGTLVRNGHGTALVFGTANKTELGSVLRMVSEVDKPKTPLQLKMDELGKHLSFASFVLIAVISLLGILQGKQWLEVFQIAVSLAVAAIPEGLPVVVTVTLALGVLRMTKHSAIVKKLPSVESLGSVNVVCIDKTGTITTNKMVATLLVAAADKLEIDIENYSFSPQLNHPVIRRLLSVGNICNNSYYDEEGVLNGQPTEVAIMDFFSKAKLEDERKYHTRISEIPFNPEVKWMAVESSNQIDTQYYVKGAIEAVLSKCKYYLHGNNVKSPITEDRKREFIEYESQISSSGLRILTFAIGSELDSLTFVGFIGVYDPPRPQTIKTIEKLNDAGIHIIMITGDSYGTAKAIAEQVGIKVKDTSYSGNQLDAMSFEELKGSVLVSSLYYRTTPSHKLKIVEALQAGGNIVAMTGDGVNDAPALSLADIGVSMGNGTDVAKEAADMILVDDNLGTIIYAIDEGKNIFYNIKNFLTFQLCTSLAALILVAMCSLFGLPNPLNAMQILWINIICDGPVAQSLGVEPMDPVICAKPPRKKDEPILTNLLLVRVVTNAIIIVIGTLTVFIQEELEDGLDDRTRTMVWHF</sequence>
<dbReference type="EMBL" id="JADGKB010000044">
    <property type="protein sequence ID" value="KAJ3256936.1"/>
    <property type="molecule type" value="Genomic_DNA"/>
</dbReference>
<dbReference type="GO" id="GO:0016020">
    <property type="term" value="C:membrane"/>
    <property type="evidence" value="ECO:0007669"/>
    <property type="project" value="UniProtKB-SubCell"/>
</dbReference>
<keyword evidence="8" id="KW-1278">Translocase</keyword>
<dbReference type="PRINTS" id="PR00119">
    <property type="entry name" value="CATATPASE"/>
</dbReference>
<dbReference type="PRINTS" id="PR00120">
    <property type="entry name" value="HATPASE"/>
</dbReference>
<dbReference type="Gene3D" id="1.20.1110.10">
    <property type="entry name" value="Calcium-transporting ATPase, transmembrane domain"/>
    <property type="match status" value="1"/>
</dbReference>
<dbReference type="Gene3D" id="3.40.50.1000">
    <property type="entry name" value="HAD superfamily/HAD-like"/>
    <property type="match status" value="1"/>
</dbReference>
<dbReference type="Pfam" id="PF00689">
    <property type="entry name" value="Cation_ATPase_C"/>
    <property type="match status" value="1"/>
</dbReference>
<dbReference type="Pfam" id="PF00122">
    <property type="entry name" value="E1-E2_ATPase"/>
    <property type="match status" value="1"/>
</dbReference>
<comment type="similarity">
    <text evidence="12">Belongs to the cation transport ATPase (P-type) (TC 3.A.3) family.</text>
</comment>
<evidence type="ECO:0000256" key="2">
    <source>
        <dbReference type="ARBA" id="ARBA00022448"/>
    </source>
</evidence>
<dbReference type="Proteomes" id="UP001210925">
    <property type="component" value="Unassembled WGS sequence"/>
</dbReference>
<feature type="transmembrane region" description="Helical" evidence="12">
    <location>
        <begin position="233"/>
        <end position="252"/>
    </location>
</feature>
<dbReference type="AlphaFoldDB" id="A0AAD5UFW1"/>
<evidence type="ECO:0000256" key="7">
    <source>
        <dbReference type="ARBA" id="ARBA00022840"/>
    </source>
</evidence>
<accession>A0AAD5UFW1</accession>
<dbReference type="NCBIfam" id="TIGR01494">
    <property type="entry name" value="ATPase_P-type"/>
    <property type="match status" value="2"/>
</dbReference>
<comment type="function">
    <text evidence="12">Catalyzes the hydrolysis of ATP coupled with the transport of calcium.</text>
</comment>
<dbReference type="SFLD" id="SFLDG00002">
    <property type="entry name" value="C1.7:_P-type_atpase_like"/>
    <property type="match status" value="1"/>
</dbReference>
<dbReference type="NCBIfam" id="TIGR01522">
    <property type="entry name" value="ATPase-IIA2_Ca"/>
    <property type="match status" value="1"/>
</dbReference>
<dbReference type="Pfam" id="PF00690">
    <property type="entry name" value="Cation_ATPase_N"/>
    <property type="match status" value="1"/>
</dbReference>
<dbReference type="InterPro" id="IPR059000">
    <property type="entry name" value="ATPase_P-type_domA"/>
</dbReference>
<evidence type="ECO:0000256" key="5">
    <source>
        <dbReference type="ARBA" id="ARBA00022741"/>
    </source>
</evidence>
<dbReference type="GO" id="GO:0005388">
    <property type="term" value="F:P-type calcium transporter activity"/>
    <property type="evidence" value="ECO:0007669"/>
    <property type="project" value="UniProtKB-EC"/>
</dbReference>
<dbReference type="EC" id="7.2.2.10" evidence="12"/>
<dbReference type="InterPro" id="IPR006413">
    <property type="entry name" value="P-type_ATPase_IIA_PMR1"/>
</dbReference>
<feature type="transmembrane region" description="Helical" evidence="12">
    <location>
        <begin position="724"/>
        <end position="744"/>
    </location>
</feature>
<name>A0AAD5UFW1_9FUNG</name>
<evidence type="ECO:0000256" key="11">
    <source>
        <dbReference type="ARBA" id="ARBA00023136"/>
    </source>
</evidence>
<dbReference type="InterPro" id="IPR044492">
    <property type="entry name" value="P_typ_ATPase_HD_dom"/>
</dbReference>
<comment type="caution">
    <text evidence="12">Lacks conserved residue(s) required for the propagation of feature annotation.</text>
</comment>
<organism evidence="14 15">
    <name type="scientific">Boothiomyces macroporosus</name>
    <dbReference type="NCBI Taxonomy" id="261099"/>
    <lineage>
        <taxon>Eukaryota</taxon>
        <taxon>Fungi</taxon>
        <taxon>Fungi incertae sedis</taxon>
        <taxon>Chytridiomycota</taxon>
        <taxon>Chytridiomycota incertae sedis</taxon>
        <taxon>Chytridiomycetes</taxon>
        <taxon>Rhizophydiales</taxon>
        <taxon>Terramycetaceae</taxon>
        <taxon>Boothiomyces</taxon>
    </lineage>
</organism>
<dbReference type="GO" id="GO:0012505">
    <property type="term" value="C:endomembrane system"/>
    <property type="evidence" value="ECO:0007669"/>
    <property type="project" value="UniProtKB-SubCell"/>
</dbReference>
<dbReference type="PANTHER" id="PTHR42861">
    <property type="entry name" value="CALCIUM-TRANSPORTING ATPASE"/>
    <property type="match status" value="1"/>
</dbReference>
<dbReference type="GO" id="GO:0016887">
    <property type="term" value="F:ATP hydrolysis activity"/>
    <property type="evidence" value="ECO:0007669"/>
    <property type="project" value="InterPro"/>
</dbReference>
<comment type="caution">
    <text evidence="14">The sequence shown here is derived from an EMBL/GenBank/DDBJ whole genome shotgun (WGS) entry which is preliminary data.</text>
</comment>
<keyword evidence="6 12" id="KW-0106">Calcium</keyword>
<protein>
    <recommendedName>
        <fullName evidence="12">Calcium-transporting ATPase</fullName>
        <ecNumber evidence="12">7.2.2.10</ecNumber>
    </recommendedName>
</protein>
<dbReference type="GO" id="GO:0005524">
    <property type="term" value="F:ATP binding"/>
    <property type="evidence" value="ECO:0007669"/>
    <property type="project" value="UniProtKB-KW"/>
</dbReference>
<dbReference type="InterPro" id="IPR023299">
    <property type="entry name" value="ATPase_P-typ_cyto_dom_N"/>
</dbReference>
<dbReference type="InterPro" id="IPR036412">
    <property type="entry name" value="HAD-like_sf"/>
</dbReference>
<dbReference type="SUPFAM" id="SSF81665">
    <property type="entry name" value="Calcium ATPase, transmembrane domain M"/>
    <property type="match status" value="1"/>
</dbReference>
<keyword evidence="9 12" id="KW-1133">Transmembrane helix</keyword>
<evidence type="ECO:0000259" key="13">
    <source>
        <dbReference type="SMART" id="SM00831"/>
    </source>
</evidence>
<evidence type="ECO:0000256" key="4">
    <source>
        <dbReference type="ARBA" id="ARBA00022692"/>
    </source>
</evidence>
<evidence type="ECO:0000256" key="10">
    <source>
        <dbReference type="ARBA" id="ARBA00023065"/>
    </source>
</evidence>
<keyword evidence="15" id="KW-1185">Reference proteome</keyword>
<dbReference type="SUPFAM" id="SSF56784">
    <property type="entry name" value="HAD-like"/>
    <property type="match status" value="1"/>
</dbReference>